<proteinExistence type="predicted"/>
<feature type="compositionally biased region" description="Polar residues" evidence="1">
    <location>
        <begin position="9"/>
        <end position="19"/>
    </location>
</feature>
<feature type="compositionally biased region" description="Basic and acidic residues" evidence="1">
    <location>
        <begin position="80"/>
        <end position="89"/>
    </location>
</feature>
<dbReference type="GeneID" id="96085035"/>
<dbReference type="RefSeq" id="XP_069306757.1">
    <property type="nucleotide sequence ID" value="XM_069451117.1"/>
</dbReference>
<evidence type="ECO:0000313" key="2">
    <source>
        <dbReference type="EMBL" id="KAL1796173.1"/>
    </source>
</evidence>
<organism evidence="2 3">
    <name type="scientific">Alternaria dauci</name>
    <dbReference type="NCBI Taxonomy" id="48095"/>
    <lineage>
        <taxon>Eukaryota</taxon>
        <taxon>Fungi</taxon>
        <taxon>Dikarya</taxon>
        <taxon>Ascomycota</taxon>
        <taxon>Pezizomycotina</taxon>
        <taxon>Dothideomycetes</taxon>
        <taxon>Pleosporomycetidae</taxon>
        <taxon>Pleosporales</taxon>
        <taxon>Pleosporineae</taxon>
        <taxon>Pleosporaceae</taxon>
        <taxon>Alternaria</taxon>
        <taxon>Alternaria sect. Porri</taxon>
    </lineage>
</organism>
<dbReference type="EMBL" id="JBHGVX010000004">
    <property type="protein sequence ID" value="KAL1796173.1"/>
    <property type="molecule type" value="Genomic_DNA"/>
</dbReference>
<name>A0ABR3UI72_9PLEO</name>
<accession>A0ABR3UI72</accession>
<reference evidence="2 3" key="1">
    <citation type="submission" date="2024-09" db="EMBL/GenBank/DDBJ databases">
        <title>T2T genomes of carrot and Alternaria dauci and their utility for understanding host-pathogen interaction during carrot leaf blight disease.</title>
        <authorList>
            <person name="Liu W."/>
            <person name="Xu S."/>
            <person name="Ou C."/>
            <person name="Liu X."/>
            <person name="Zhuang F."/>
            <person name="Deng X.W."/>
        </authorList>
    </citation>
    <scope>NUCLEOTIDE SEQUENCE [LARGE SCALE GENOMIC DNA]</scope>
    <source>
        <strain evidence="2 3">A2016</strain>
    </source>
</reference>
<dbReference type="Proteomes" id="UP001578633">
    <property type="component" value="Chromosome 4"/>
</dbReference>
<sequence>MCCFRRKPSSSAENRQRTTLFAPRARMRYPGADHGEDGRPPHHHMHLEAGWDKEFESFAERRGQAVPSSPDTRPTPRRIAKLDAVERVHGTQYRNAKPEPRHHVAPFPPNPPNADNSSGPETTTTLSKR</sequence>
<protein>
    <submittedName>
        <fullName evidence="2">Uncharacterized protein</fullName>
    </submittedName>
</protein>
<feature type="region of interest" description="Disordered" evidence="1">
    <location>
        <begin position="59"/>
        <end position="129"/>
    </location>
</feature>
<feature type="compositionally biased region" description="Basic and acidic residues" evidence="1">
    <location>
        <begin position="31"/>
        <end position="45"/>
    </location>
</feature>
<comment type="caution">
    <text evidence="2">The sequence shown here is derived from an EMBL/GenBank/DDBJ whole genome shotgun (WGS) entry which is preliminary data.</text>
</comment>
<evidence type="ECO:0000313" key="3">
    <source>
        <dbReference type="Proteomes" id="UP001578633"/>
    </source>
</evidence>
<feature type="compositionally biased region" description="Polar residues" evidence="1">
    <location>
        <begin position="115"/>
        <end position="129"/>
    </location>
</feature>
<gene>
    <name evidence="2" type="ORF">ACET3X_004713</name>
</gene>
<keyword evidence="3" id="KW-1185">Reference proteome</keyword>
<feature type="region of interest" description="Disordered" evidence="1">
    <location>
        <begin position="1"/>
        <end position="45"/>
    </location>
</feature>
<evidence type="ECO:0000256" key="1">
    <source>
        <dbReference type="SAM" id="MobiDB-lite"/>
    </source>
</evidence>